<evidence type="ECO:0000256" key="2">
    <source>
        <dbReference type="SAM" id="SignalP"/>
    </source>
</evidence>
<comment type="caution">
    <text evidence="3">The sequence shown here is derived from an EMBL/GenBank/DDBJ whole genome shotgun (WGS) entry which is preliminary data.</text>
</comment>
<dbReference type="Pfam" id="PF01547">
    <property type="entry name" value="SBP_bac_1"/>
    <property type="match status" value="1"/>
</dbReference>
<dbReference type="InterPro" id="IPR006059">
    <property type="entry name" value="SBP"/>
</dbReference>
<dbReference type="PANTHER" id="PTHR43649:SF12">
    <property type="entry name" value="DIACETYLCHITOBIOSE BINDING PROTEIN DASA"/>
    <property type="match status" value="1"/>
</dbReference>
<dbReference type="SUPFAM" id="SSF53850">
    <property type="entry name" value="Periplasmic binding protein-like II"/>
    <property type="match status" value="1"/>
</dbReference>
<dbReference type="RefSeq" id="WP_335961534.1">
    <property type="nucleotide sequence ID" value="NZ_JAXBLX010000018.1"/>
</dbReference>
<protein>
    <submittedName>
        <fullName evidence="3">Extracellular solute-binding protein</fullName>
    </submittedName>
</protein>
<dbReference type="PROSITE" id="PS51257">
    <property type="entry name" value="PROKAR_LIPOPROTEIN"/>
    <property type="match status" value="1"/>
</dbReference>
<dbReference type="Proteomes" id="UP001589838">
    <property type="component" value="Unassembled WGS sequence"/>
</dbReference>
<feature type="signal peptide" evidence="2">
    <location>
        <begin position="1"/>
        <end position="20"/>
    </location>
</feature>
<name>A0ABV6KB37_9BACI</name>
<reference evidence="3 4" key="1">
    <citation type="submission" date="2024-09" db="EMBL/GenBank/DDBJ databases">
        <authorList>
            <person name="Sun Q."/>
            <person name="Mori K."/>
        </authorList>
    </citation>
    <scope>NUCLEOTIDE SEQUENCE [LARGE SCALE GENOMIC DNA]</scope>
    <source>
        <strain evidence="3 4">NCAIM B.02610</strain>
    </source>
</reference>
<dbReference type="EMBL" id="JBHLUX010000023">
    <property type="protein sequence ID" value="MFC0470526.1"/>
    <property type="molecule type" value="Genomic_DNA"/>
</dbReference>
<dbReference type="InterPro" id="IPR050490">
    <property type="entry name" value="Bact_solute-bd_prot1"/>
</dbReference>
<accession>A0ABV6KB37</accession>
<dbReference type="Gene3D" id="3.40.190.10">
    <property type="entry name" value="Periplasmic binding protein-like II"/>
    <property type="match status" value="2"/>
</dbReference>
<keyword evidence="2" id="KW-0732">Signal</keyword>
<sequence length="542" mass="60947">MKKRLMLMLSAILLFSILVACNSNDTGSEVNEGDSEQSNEPSSEEAGVVNKEGYPIVDEEITLSLMAPGTGMAEWKDMPTLQQYSEMTNIQFDYITPPISDFQTRLNLVFASGDVADIIFAAGTGNLTPGMEVDYGQQGVLIPLEDLIAEYAPNFQALMDENPEIQRSITTIDGHIYSLPVINQHPTSAWPAGPLWYNGAWLDALGVEEVPKTTDELYDLLVRFKTEDPNGTGEDDTIPLIDVQMNSSRTWFLAAFGMKAWGIEDVDGTVRYAPMSENYKEYLTYMNKLYAEGLLDPETFSQSDEQKKAKGQENRLGLFPDWFSFFTTGQTEEEALNNPMFHPLTSPISPEIVLPGNPGISRGSFSITSNNEHPDASMRWVDYLYSKEGRDFFDQGPEGYLWEEGEGGERIFLEVPSEYPSSEDYRGTLTPAYGIPVPMLVDLVDGAPRSEFDLFIEAETQAKVDPYAETPFPLVYLTDEEQDSVNTIEVDLRSYVEQMEARFITGVEPLSKWDDYVSTIERMNVEEYVQIHQDAYDRWASN</sequence>
<keyword evidence="4" id="KW-1185">Reference proteome</keyword>
<evidence type="ECO:0000256" key="1">
    <source>
        <dbReference type="SAM" id="MobiDB-lite"/>
    </source>
</evidence>
<organism evidence="3 4">
    <name type="scientific">Halalkalibacter kiskunsagensis</name>
    <dbReference type="NCBI Taxonomy" id="1548599"/>
    <lineage>
        <taxon>Bacteria</taxon>
        <taxon>Bacillati</taxon>
        <taxon>Bacillota</taxon>
        <taxon>Bacilli</taxon>
        <taxon>Bacillales</taxon>
        <taxon>Bacillaceae</taxon>
        <taxon>Halalkalibacter</taxon>
    </lineage>
</organism>
<feature type="chain" id="PRO_5045965853" evidence="2">
    <location>
        <begin position="21"/>
        <end position="542"/>
    </location>
</feature>
<evidence type="ECO:0000313" key="3">
    <source>
        <dbReference type="EMBL" id="MFC0470526.1"/>
    </source>
</evidence>
<proteinExistence type="predicted"/>
<dbReference type="PANTHER" id="PTHR43649">
    <property type="entry name" value="ARABINOSE-BINDING PROTEIN-RELATED"/>
    <property type="match status" value="1"/>
</dbReference>
<feature type="region of interest" description="Disordered" evidence="1">
    <location>
        <begin position="26"/>
        <end position="49"/>
    </location>
</feature>
<evidence type="ECO:0000313" key="4">
    <source>
        <dbReference type="Proteomes" id="UP001589838"/>
    </source>
</evidence>
<gene>
    <name evidence="3" type="ORF">ACFFHM_08465</name>
</gene>